<dbReference type="InterPro" id="IPR048284">
    <property type="entry name" value="EryCIII-like_N"/>
</dbReference>
<dbReference type="InterPro" id="IPR050426">
    <property type="entry name" value="Glycosyltransferase_28"/>
</dbReference>
<name>A0ABU2XNF2_9ACTN</name>
<evidence type="ECO:0000313" key="7">
    <source>
        <dbReference type="EMBL" id="MDT0547464.1"/>
    </source>
</evidence>
<evidence type="ECO:0000259" key="6">
    <source>
        <dbReference type="Pfam" id="PF21036"/>
    </source>
</evidence>
<keyword evidence="2" id="KW-0328">Glycosyltransferase</keyword>
<evidence type="ECO:0000256" key="4">
    <source>
        <dbReference type="SAM" id="MobiDB-lite"/>
    </source>
</evidence>
<comment type="caution">
    <text evidence="7">The sequence shown here is derived from an EMBL/GenBank/DDBJ whole genome shotgun (WGS) entry which is preliminary data.</text>
</comment>
<dbReference type="Pfam" id="PF21036">
    <property type="entry name" value="EryCIII-like_N"/>
    <property type="match status" value="1"/>
</dbReference>
<feature type="domain" description="Erythromycin biosynthesis protein CIII-like N-terminal" evidence="6">
    <location>
        <begin position="22"/>
        <end position="223"/>
    </location>
</feature>
<evidence type="ECO:0000256" key="1">
    <source>
        <dbReference type="ARBA" id="ARBA00006962"/>
    </source>
</evidence>
<proteinExistence type="inferred from homology"/>
<organism evidence="7 8">
    <name type="scientific">Streptomyces lonegramiae</name>
    <dbReference type="NCBI Taxonomy" id="3075524"/>
    <lineage>
        <taxon>Bacteria</taxon>
        <taxon>Bacillati</taxon>
        <taxon>Actinomycetota</taxon>
        <taxon>Actinomycetes</taxon>
        <taxon>Kitasatosporales</taxon>
        <taxon>Streptomycetaceae</taxon>
        <taxon>Streptomyces</taxon>
    </lineage>
</organism>
<dbReference type="RefSeq" id="WP_311727981.1">
    <property type="nucleotide sequence ID" value="NZ_JAVRFD010000019.1"/>
</dbReference>
<dbReference type="Proteomes" id="UP001180754">
    <property type="component" value="Unassembled WGS sequence"/>
</dbReference>
<dbReference type="Gene3D" id="3.40.50.2000">
    <property type="entry name" value="Glycogen Phosphorylase B"/>
    <property type="match status" value="2"/>
</dbReference>
<evidence type="ECO:0000313" key="8">
    <source>
        <dbReference type="Proteomes" id="UP001180754"/>
    </source>
</evidence>
<dbReference type="PANTHER" id="PTHR48050">
    <property type="entry name" value="STEROL 3-BETA-GLUCOSYLTRANSFERASE"/>
    <property type="match status" value="1"/>
</dbReference>
<dbReference type="PANTHER" id="PTHR48050:SF13">
    <property type="entry name" value="STEROL 3-BETA-GLUCOSYLTRANSFERASE UGT80A2"/>
    <property type="match status" value="1"/>
</dbReference>
<feature type="domain" description="Erythromycin biosynthesis protein CIII-like C-terminal" evidence="5">
    <location>
        <begin position="247"/>
        <end position="383"/>
    </location>
</feature>
<dbReference type="Pfam" id="PF06722">
    <property type="entry name" value="EryCIII-like_C"/>
    <property type="match status" value="1"/>
</dbReference>
<evidence type="ECO:0000256" key="3">
    <source>
        <dbReference type="ARBA" id="ARBA00022679"/>
    </source>
</evidence>
<feature type="compositionally biased region" description="Basic and acidic residues" evidence="4">
    <location>
        <begin position="398"/>
        <end position="409"/>
    </location>
</feature>
<sequence>MRVLMMTTPMPTHLPPMVPLAWALRAAGHEVLVAGQPDVQDMAHAAGLDSVCVGGWFHHNDWLEPYLPPGVRPLQALGRDNRMALAGNAKAVAVHARYLIPAYLEVARDWRPDLVVGEQLDFAAPVVAGVLGVPSVRHRWGVDPLSGPARPIAEVFLDGLCRRLGLDGLPEPALVLDPCPPVLQVPDAAPGTPIRFVPFNGRGTRPEWVRRRRAARRVCVTFGQQTLLLNGMPLLRHVLAAFDGLPDTEAVVTVDPSLQPRLGDLPDAVRVVDPTPLSLFLDTCDAIVHHGGCGTAMTATAAGLPQLVLPQIMDQFAAGDAVAAVGAGIGIERAADQDDPRRVREALGALLAEDGYRAAAAELASVVRRMPSPARVAADLEQLVAGSAGAAGSAGIDESERTEESGCVS</sequence>
<evidence type="ECO:0000256" key="2">
    <source>
        <dbReference type="ARBA" id="ARBA00022676"/>
    </source>
</evidence>
<protein>
    <submittedName>
        <fullName evidence="7">DUF1205 domain-containing protein</fullName>
    </submittedName>
</protein>
<dbReference type="CDD" id="cd03784">
    <property type="entry name" value="GT1_Gtf-like"/>
    <property type="match status" value="1"/>
</dbReference>
<dbReference type="EMBL" id="JAVRFD010000019">
    <property type="protein sequence ID" value="MDT0547464.1"/>
    <property type="molecule type" value="Genomic_DNA"/>
</dbReference>
<dbReference type="InterPro" id="IPR010610">
    <property type="entry name" value="EryCIII-like_C"/>
</dbReference>
<dbReference type="InterPro" id="IPR002213">
    <property type="entry name" value="UDP_glucos_trans"/>
</dbReference>
<feature type="region of interest" description="Disordered" evidence="4">
    <location>
        <begin position="389"/>
        <end position="409"/>
    </location>
</feature>
<reference evidence="7" key="1">
    <citation type="submission" date="2024-05" db="EMBL/GenBank/DDBJ databases">
        <title>30 novel species of actinomycetes from the DSMZ collection.</title>
        <authorList>
            <person name="Nouioui I."/>
        </authorList>
    </citation>
    <scope>NUCLEOTIDE SEQUENCE</scope>
    <source>
        <strain evidence="7">DSM 41529</strain>
    </source>
</reference>
<comment type="similarity">
    <text evidence="1">Belongs to the glycosyltransferase 28 family.</text>
</comment>
<keyword evidence="3" id="KW-0808">Transferase</keyword>
<keyword evidence="8" id="KW-1185">Reference proteome</keyword>
<gene>
    <name evidence="7" type="ORF">RND15_32875</name>
</gene>
<evidence type="ECO:0000259" key="5">
    <source>
        <dbReference type="Pfam" id="PF06722"/>
    </source>
</evidence>
<accession>A0ABU2XNF2</accession>
<dbReference type="SUPFAM" id="SSF53756">
    <property type="entry name" value="UDP-Glycosyltransferase/glycogen phosphorylase"/>
    <property type="match status" value="1"/>
</dbReference>